<dbReference type="HOGENOM" id="CLU_049938_0_0_1"/>
<proteinExistence type="predicted"/>
<feature type="compositionally biased region" description="Polar residues" evidence="1">
    <location>
        <begin position="379"/>
        <end position="388"/>
    </location>
</feature>
<feature type="region of interest" description="Disordered" evidence="1">
    <location>
        <begin position="347"/>
        <end position="428"/>
    </location>
</feature>
<feature type="region of interest" description="Disordered" evidence="1">
    <location>
        <begin position="267"/>
        <end position="291"/>
    </location>
</feature>
<feature type="region of interest" description="Disordered" evidence="1">
    <location>
        <begin position="44"/>
        <end position="244"/>
    </location>
</feature>
<dbReference type="Proteomes" id="UP000054166">
    <property type="component" value="Unassembled WGS sequence"/>
</dbReference>
<feature type="compositionally biased region" description="Basic and acidic residues" evidence="1">
    <location>
        <begin position="148"/>
        <end position="164"/>
    </location>
</feature>
<reference evidence="2 3" key="1">
    <citation type="submission" date="2014-04" db="EMBL/GenBank/DDBJ databases">
        <authorList>
            <consortium name="DOE Joint Genome Institute"/>
            <person name="Kuo A."/>
            <person name="Tarkka M."/>
            <person name="Buscot F."/>
            <person name="Kohler A."/>
            <person name="Nagy L.G."/>
            <person name="Floudas D."/>
            <person name="Copeland A."/>
            <person name="Barry K.W."/>
            <person name="Cichocki N."/>
            <person name="Veneault-Fourrey C."/>
            <person name="LaButti K."/>
            <person name="Lindquist E.A."/>
            <person name="Lipzen A."/>
            <person name="Lundell T."/>
            <person name="Morin E."/>
            <person name="Murat C."/>
            <person name="Sun H."/>
            <person name="Tunlid A."/>
            <person name="Henrissat B."/>
            <person name="Grigoriev I.V."/>
            <person name="Hibbett D.S."/>
            <person name="Martin F."/>
            <person name="Nordberg H.P."/>
            <person name="Cantor M.N."/>
            <person name="Hua S.X."/>
        </authorList>
    </citation>
    <scope>NUCLEOTIDE SEQUENCE [LARGE SCALE GENOMIC DNA]</scope>
    <source>
        <strain evidence="2 3">F 1598</strain>
    </source>
</reference>
<evidence type="ECO:0000256" key="1">
    <source>
        <dbReference type="SAM" id="MobiDB-lite"/>
    </source>
</evidence>
<accession>A0A0C3CGA0</accession>
<reference evidence="3" key="2">
    <citation type="submission" date="2015-01" db="EMBL/GenBank/DDBJ databases">
        <title>Evolutionary Origins and Diversification of the Mycorrhizal Mutualists.</title>
        <authorList>
            <consortium name="DOE Joint Genome Institute"/>
            <consortium name="Mycorrhizal Genomics Consortium"/>
            <person name="Kohler A."/>
            <person name="Kuo A."/>
            <person name="Nagy L.G."/>
            <person name="Floudas D."/>
            <person name="Copeland A."/>
            <person name="Barry K.W."/>
            <person name="Cichocki N."/>
            <person name="Veneault-Fourrey C."/>
            <person name="LaButti K."/>
            <person name="Lindquist E.A."/>
            <person name="Lipzen A."/>
            <person name="Lundell T."/>
            <person name="Morin E."/>
            <person name="Murat C."/>
            <person name="Riley R."/>
            <person name="Ohm R."/>
            <person name="Sun H."/>
            <person name="Tunlid A."/>
            <person name="Henrissat B."/>
            <person name="Grigoriev I.V."/>
            <person name="Hibbett D.S."/>
            <person name="Martin F."/>
        </authorList>
    </citation>
    <scope>NUCLEOTIDE SEQUENCE [LARGE SCALE GENOMIC DNA]</scope>
    <source>
        <strain evidence="3">F 1598</strain>
    </source>
</reference>
<evidence type="ECO:0000313" key="2">
    <source>
        <dbReference type="EMBL" id="KIM88782.1"/>
    </source>
</evidence>
<protein>
    <submittedName>
        <fullName evidence="2">Uncharacterized protein</fullName>
    </submittedName>
</protein>
<dbReference type="STRING" id="765440.A0A0C3CGA0"/>
<name>A0A0C3CGA0_PILCF</name>
<feature type="compositionally biased region" description="Low complexity" evidence="1">
    <location>
        <begin position="188"/>
        <end position="204"/>
    </location>
</feature>
<sequence>MFRASPWINYEPGADNRNLALPPDHHPAHYNPAARLHYNMVNGDVDMGTPQISTLRDEETPPPQPVPTRGKFRVNLLVGERKGAGHASGSGSRRPDVESEDDEEEQDELEEDQLIDDDDDGIQLKRPLSVTLPPVKTKPSPKKRARKSEKPQPKIELNHADVWDPQHNAAISDSLLLKPAPKKKVAPKKPAVPAKPKAKAAPKVTKSLAVPHLEDTGALSEAYTGTAASSPAPHDANSLEPDLLGPSDINLEGIALPIYPLPSKPFPVQPPPKIPTGIAPVIPLDKTHKPRRWRTANREIRGIAGGRWFTRSWVGDKESELATAAVNAAAAAAILKANYETDKRAALESGVARAPDMPSSSMPATAAKASKPRPIKSQPGPSVNTSRAASIASDAVSHAPRPPTKMRTMLAGPASEAGNDSDMAAPGP</sequence>
<dbReference type="OrthoDB" id="3229208at2759"/>
<organism evidence="2 3">
    <name type="scientific">Piloderma croceum (strain F 1598)</name>
    <dbReference type="NCBI Taxonomy" id="765440"/>
    <lineage>
        <taxon>Eukaryota</taxon>
        <taxon>Fungi</taxon>
        <taxon>Dikarya</taxon>
        <taxon>Basidiomycota</taxon>
        <taxon>Agaricomycotina</taxon>
        <taxon>Agaricomycetes</taxon>
        <taxon>Agaricomycetidae</taxon>
        <taxon>Atheliales</taxon>
        <taxon>Atheliaceae</taxon>
        <taxon>Piloderma</taxon>
    </lineage>
</organism>
<dbReference type="EMBL" id="KN832976">
    <property type="protein sequence ID" value="KIM88782.1"/>
    <property type="molecule type" value="Genomic_DNA"/>
</dbReference>
<evidence type="ECO:0000313" key="3">
    <source>
        <dbReference type="Proteomes" id="UP000054166"/>
    </source>
</evidence>
<dbReference type="InParanoid" id="A0A0C3CGA0"/>
<feature type="compositionally biased region" description="Acidic residues" evidence="1">
    <location>
        <begin position="98"/>
        <end position="121"/>
    </location>
</feature>
<dbReference type="AlphaFoldDB" id="A0A0C3CGA0"/>
<gene>
    <name evidence="2" type="ORF">PILCRDRAFT_813758</name>
</gene>
<keyword evidence="3" id="KW-1185">Reference proteome</keyword>